<dbReference type="PANTHER" id="PTHR18901:SF38">
    <property type="entry name" value="PSEUDOURIDINE-5'-PHOSPHATASE"/>
    <property type="match status" value="1"/>
</dbReference>
<evidence type="ECO:0000256" key="1">
    <source>
        <dbReference type="ARBA" id="ARBA00006171"/>
    </source>
</evidence>
<dbReference type="GO" id="GO:0016787">
    <property type="term" value="F:hydrolase activity"/>
    <property type="evidence" value="ECO:0007669"/>
    <property type="project" value="UniProtKB-KW"/>
</dbReference>
<dbReference type="PANTHER" id="PTHR18901">
    <property type="entry name" value="2-DEOXYGLUCOSE-6-PHOSPHATE PHOSPHATASE 2"/>
    <property type="match status" value="1"/>
</dbReference>
<dbReference type="PRINTS" id="PR00413">
    <property type="entry name" value="HADHALOGNASE"/>
</dbReference>
<dbReference type="NCBIfam" id="TIGR01549">
    <property type="entry name" value="HAD-SF-IA-v1"/>
    <property type="match status" value="1"/>
</dbReference>
<dbReference type="InterPro" id="IPR041492">
    <property type="entry name" value="HAD_2"/>
</dbReference>
<dbReference type="NCBIfam" id="TIGR01509">
    <property type="entry name" value="HAD-SF-IA-v3"/>
    <property type="match status" value="1"/>
</dbReference>
<dbReference type="InterPro" id="IPR036412">
    <property type="entry name" value="HAD-like_sf"/>
</dbReference>
<dbReference type="InterPro" id="IPR023198">
    <property type="entry name" value="PGP-like_dom2"/>
</dbReference>
<dbReference type="Proteomes" id="UP001154420">
    <property type="component" value="Unassembled WGS sequence"/>
</dbReference>
<protein>
    <submittedName>
        <fullName evidence="4">HAD family phosphatase</fullName>
    </submittedName>
</protein>
<keyword evidence="2" id="KW-0479">Metal-binding</keyword>
<dbReference type="Gene3D" id="1.10.150.240">
    <property type="entry name" value="Putative phosphatase, domain 2"/>
    <property type="match status" value="1"/>
</dbReference>
<organism evidence="4 5">
    <name type="scientific">Parablautia muri</name>
    <dbReference type="NCBI Taxonomy" id="2320879"/>
    <lineage>
        <taxon>Bacteria</taxon>
        <taxon>Bacillati</taxon>
        <taxon>Bacillota</taxon>
        <taxon>Clostridia</taxon>
        <taxon>Lachnospirales</taxon>
        <taxon>Lachnospiraceae</taxon>
        <taxon>Parablautia</taxon>
    </lineage>
</organism>
<name>A0A9X5BGJ1_9FIRM</name>
<dbReference type="OrthoDB" id="9797743at2"/>
<dbReference type="SFLD" id="SFLDS00003">
    <property type="entry name" value="Haloacid_Dehalogenase"/>
    <property type="match status" value="1"/>
</dbReference>
<comment type="caution">
    <text evidence="4">The sequence shown here is derived from an EMBL/GenBank/DDBJ whole genome shotgun (WGS) entry which is preliminary data.</text>
</comment>
<comment type="similarity">
    <text evidence="1">Belongs to the HAD-like hydrolase superfamily. CbbY/CbbZ/Gph/YieH family.</text>
</comment>
<evidence type="ECO:0000313" key="5">
    <source>
        <dbReference type="Proteomes" id="UP001154420"/>
    </source>
</evidence>
<dbReference type="CDD" id="cd07505">
    <property type="entry name" value="HAD_BPGM-like"/>
    <property type="match status" value="1"/>
</dbReference>
<dbReference type="SFLD" id="SFLDG01135">
    <property type="entry name" value="C1.5.6:_HAD__Beta-PGM__Phospha"/>
    <property type="match status" value="1"/>
</dbReference>
<dbReference type="RefSeq" id="WP_160560393.1">
    <property type="nucleotide sequence ID" value="NZ_QZDT01000017.1"/>
</dbReference>
<accession>A0A9X5BGJ1</accession>
<dbReference type="InterPro" id="IPR006439">
    <property type="entry name" value="HAD-SF_hydro_IA"/>
</dbReference>
<dbReference type="SFLD" id="SFLDG01129">
    <property type="entry name" value="C1.5:_HAD__Beta-PGM__Phosphata"/>
    <property type="match status" value="1"/>
</dbReference>
<keyword evidence="5" id="KW-1185">Reference proteome</keyword>
<dbReference type="FunFam" id="3.40.50.1000:FF:000036">
    <property type="entry name" value="HAD family hydrolase"/>
    <property type="match status" value="1"/>
</dbReference>
<dbReference type="SUPFAM" id="SSF56784">
    <property type="entry name" value="HAD-like"/>
    <property type="match status" value="1"/>
</dbReference>
<dbReference type="AlphaFoldDB" id="A0A9X5BGJ1"/>
<evidence type="ECO:0000313" key="4">
    <source>
        <dbReference type="EMBL" id="NBJ93268.1"/>
    </source>
</evidence>
<sequence length="237" mass="26964">MIRNIVFDMDGVLIDSEALILDAWMKVAAKAGIADIEHTLLQCIGITAPETEALFSRTYGEDFPYETYKEMASDIFQKRIRETGLPVKPGVYELFSFLKENHYRIGLASSTREEIVRKEMESIGLLDYFHVIVCGDMVSHSKPHPEIYLKSCELLGVDPSACYAVEDSPNGIRSSHRAGMKPLMVPDLIKPDGEIKELLYREFETLLDVRDFLRQNHAIIREREVHLSQKQTKPSSS</sequence>
<dbReference type="InterPro" id="IPR023214">
    <property type="entry name" value="HAD_sf"/>
</dbReference>
<dbReference type="Gene3D" id="3.40.50.1000">
    <property type="entry name" value="HAD superfamily/HAD-like"/>
    <property type="match status" value="1"/>
</dbReference>
<keyword evidence="3" id="KW-0378">Hydrolase</keyword>
<evidence type="ECO:0000256" key="3">
    <source>
        <dbReference type="ARBA" id="ARBA00022801"/>
    </source>
</evidence>
<proteinExistence type="inferred from homology"/>
<evidence type="ECO:0000256" key="2">
    <source>
        <dbReference type="ARBA" id="ARBA00022723"/>
    </source>
</evidence>
<dbReference type="GO" id="GO:0046872">
    <property type="term" value="F:metal ion binding"/>
    <property type="evidence" value="ECO:0007669"/>
    <property type="project" value="UniProtKB-KW"/>
</dbReference>
<reference evidence="4" key="1">
    <citation type="submission" date="2018-09" db="EMBL/GenBank/DDBJ databases">
        <title>Murine metabolic-syndrome-specific gut microbial biobank.</title>
        <authorList>
            <person name="Liu C."/>
        </authorList>
    </citation>
    <scope>NUCLEOTIDE SEQUENCE</scope>
    <source>
        <strain evidence="4">D42-62</strain>
    </source>
</reference>
<dbReference type="EMBL" id="QZDT01000017">
    <property type="protein sequence ID" value="NBJ93268.1"/>
    <property type="molecule type" value="Genomic_DNA"/>
</dbReference>
<dbReference type="Pfam" id="PF13419">
    <property type="entry name" value="HAD_2"/>
    <property type="match status" value="1"/>
</dbReference>
<gene>
    <name evidence="4" type="ORF">D5281_11850</name>
</gene>